<dbReference type="InterPro" id="IPR011032">
    <property type="entry name" value="GroES-like_sf"/>
</dbReference>
<dbReference type="Gene3D" id="3.40.50.720">
    <property type="entry name" value="NAD(P)-binding Rossmann-like Domain"/>
    <property type="match status" value="1"/>
</dbReference>
<dbReference type="InterPro" id="IPR013154">
    <property type="entry name" value="ADH-like_N"/>
</dbReference>
<reference evidence="4" key="1">
    <citation type="journal article" date="2014" name="Int. J. Syst. Evol. Microbiol.">
        <title>Complete genome sequence of Corynebacterium casei LMG S-19264T (=DSM 44701T), isolated from a smear-ripened cheese.</title>
        <authorList>
            <consortium name="US DOE Joint Genome Institute (JGI-PGF)"/>
            <person name="Walter F."/>
            <person name="Albersmeier A."/>
            <person name="Kalinowski J."/>
            <person name="Ruckert C."/>
        </authorList>
    </citation>
    <scope>NUCLEOTIDE SEQUENCE</scope>
    <source>
        <strain evidence="4">JCM 3086</strain>
    </source>
</reference>
<keyword evidence="5" id="KW-1185">Reference proteome</keyword>
<dbReference type="InterPro" id="IPR002364">
    <property type="entry name" value="Quin_OxRdtase/zeta-crystal_CS"/>
</dbReference>
<dbReference type="Gene3D" id="3.90.180.10">
    <property type="entry name" value="Medium-chain alcohol dehydrogenases, catalytic domain"/>
    <property type="match status" value="1"/>
</dbReference>
<dbReference type="SMART" id="SM00829">
    <property type="entry name" value="PKS_ER"/>
    <property type="match status" value="1"/>
</dbReference>
<dbReference type="AlphaFoldDB" id="A0A917K207"/>
<evidence type="ECO:0000313" key="5">
    <source>
        <dbReference type="Proteomes" id="UP000657574"/>
    </source>
</evidence>
<protein>
    <recommendedName>
        <fullName evidence="3">Enoyl reductase (ER) domain-containing protein</fullName>
    </recommendedName>
</protein>
<dbReference type="SUPFAM" id="SSF50129">
    <property type="entry name" value="GroES-like"/>
    <property type="match status" value="1"/>
</dbReference>
<dbReference type="InterPro" id="IPR050700">
    <property type="entry name" value="YIM1/Zinc_Alcohol_DH_Fams"/>
</dbReference>
<dbReference type="Proteomes" id="UP000657574">
    <property type="component" value="Unassembled WGS sequence"/>
</dbReference>
<organism evidence="4 5">
    <name type="scientific">Streptomyces brasiliensis</name>
    <dbReference type="NCBI Taxonomy" id="1954"/>
    <lineage>
        <taxon>Bacteria</taxon>
        <taxon>Bacillati</taxon>
        <taxon>Actinomycetota</taxon>
        <taxon>Actinomycetes</taxon>
        <taxon>Kitasatosporales</taxon>
        <taxon>Streptomycetaceae</taxon>
        <taxon>Streptomyces</taxon>
    </lineage>
</organism>
<dbReference type="CDD" id="cd08267">
    <property type="entry name" value="MDR1"/>
    <property type="match status" value="1"/>
</dbReference>
<reference evidence="4" key="2">
    <citation type="submission" date="2020-09" db="EMBL/GenBank/DDBJ databases">
        <authorList>
            <person name="Sun Q."/>
            <person name="Ohkuma M."/>
        </authorList>
    </citation>
    <scope>NUCLEOTIDE SEQUENCE</scope>
    <source>
        <strain evidence="4">JCM 3086</strain>
    </source>
</reference>
<comment type="caution">
    <text evidence="4">The sequence shown here is derived from an EMBL/GenBank/DDBJ whole genome shotgun (WGS) entry which is preliminary data.</text>
</comment>
<feature type="domain" description="Enoyl reductase (ER)" evidence="3">
    <location>
        <begin position="57"/>
        <end position="303"/>
    </location>
</feature>
<evidence type="ECO:0000259" key="3">
    <source>
        <dbReference type="SMART" id="SM00829"/>
    </source>
</evidence>
<feature type="region of interest" description="Disordered" evidence="2">
    <location>
        <begin position="307"/>
        <end position="340"/>
    </location>
</feature>
<keyword evidence="1" id="KW-0560">Oxidoreductase</keyword>
<dbReference type="PANTHER" id="PTHR11695">
    <property type="entry name" value="ALCOHOL DEHYDROGENASE RELATED"/>
    <property type="match status" value="1"/>
</dbReference>
<dbReference type="SUPFAM" id="SSF51735">
    <property type="entry name" value="NAD(P)-binding Rossmann-fold domains"/>
    <property type="match status" value="1"/>
</dbReference>
<dbReference type="Pfam" id="PF00107">
    <property type="entry name" value="ADH_zinc_N"/>
    <property type="match status" value="1"/>
</dbReference>
<dbReference type="PROSITE" id="PS01162">
    <property type="entry name" value="QOR_ZETA_CRYSTAL"/>
    <property type="match status" value="1"/>
</dbReference>
<dbReference type="Pfam" id="PF08240">
    <property type="entry name" value="ADH_N"/>
    <property type="match status" value="1"/>
</dbReference>
<dbReference type="GO" id="GO:0016491">
    <property type="term" value="F:oxidoreductase activity"/>
    <property type="evidence" value="ECO:0007669"/>
    <property type="project" value="UniProtKB-KW"/>
</dbReference>
<proteinExistence type="predicted"/>
<feature type="compositionally biased region" description="Low complexity" evidence="2">
    <location>
        <begin position="307"/>
        <end position="320"/>
    </location>
</feature>
<dbReference type="InterPro" id="IPR036291">
    <property type="entry name" value="NAD(P)-bd_dom_sf"/>
</dbReference>
<dbReference type="PANTHER" id="PTHR11695:SF294">
    <property type="entry name" value="RETICULON-4-INTERACTING PROTEIN 1, MITOCHONDRIAL"/>
    <property type="match status" value="1"/>
</dbReference>
<evidence type="ECO:0000256" key="2">
    <source>
        <dbReference type="SAM" id="MobiDB-lite"/>
    </source>
</evidence>
<dbReference type="EMBL" id="BMQA01000001">
    <property type="protein sequence ID" value="GGI97934.1"/>
    <property type="molecule type" value="Genomic_DNA"/>
</dbReference>
<dbReference type="InterPro" id="IPR020843">
    <property type="entry name" value="ER"/>
</dbReference>
<dbReference type="InterPro" id="IPR013149">
    <property type="entry name" value="ADH-like_C"/>
</dbReference>
<name>A0A917K207_9ACTN</name>
<gene>
    <name evidence="4" type="ORF">GCM10010121_005250</name>
</gene>
<accession>A0A917K207</accession>
<sequence>MPPRTKADGARPVTAKSPLLPQDYGASPMSVRRVRPYSAGTPLGGRPMKAVVQDRYGPPDVLELRDVDRPVPTDDQVLVRIRAAGVNAYDWHLMRGDPYVARLALGLRAPKARVRGRDFAGEVVSVGRNVPELRPGDEVFGEVDGTFAEYVCVPDASVERKPADLTFEQAAALPLAGNTALRGLRDTAGVRKGQHVLVNSASGGVGTFAVQIAKGLGAVVTGVCSARNAELVRSLGADHVVDYAREDFTRSGRRYDVVLDLVGTRGITALRRALTPAGTLVLAGGGAPGRFVGAAALTLKGVILSPPSSGSACSRSSGPPRARRSWWRCGSWPSPGSSPR</sequence>
<dbReference type="GO" id="GO:0008270">
    <property type="term" value="F:zinc ion binding"/>
    <property type="evidence" value="ECO:0007669"/>
    <property type="project" value="InterPro"/>
</dbReference>
<feature type="region of interest" description="Disordered" evidence="2">
    <location>
        <begin position="1"/>
        <end position="27"/>
    </location>
</feature>
<evidence type="ECO:0000313" key="4">
    <source>
        <dbReference type="EMBL" id="GGI97934.1"/>
    </source>
</evidence>
<evidence type="ECO:0000256" key="1">
    <source>
        <dbReference type="ARBA" id="ARBA00023002"/>
    </source>
</evidence>